<evidence type="ECO:0000313" key="2">
    <source>
        <dbReference type="EMBL" id="KFE55004.1"/>
    </source>
</evidence>
<gene>
    <name evidence="2" type="ORF">IV02_02995</name>
</gene>
<dbReference type="EMBL" id="JPQT01000041">
    <property type="protein sequence ID" value="KFE55004.1"/>
    <property type="molecule type" value="Genomic_DNA"/>
</dbReference>
<sequence>MSTKASEEIAQAREAFREIQVKSVDKTAELLADKYKPKAVTPPQPEVDPEYEEHLEAQRRLDDLIAKRRTSNATPQPIDEGKPDYSGAPDFVRNFLEKYT</sequence>
<feature type="region of interest" description="Disordered" evidence="1">
    <location>
        <begin position="68"/>
        <end position="90"/>
    </location>
</feature>
<reference evidence="2 3" key="1">
    <citation type="submission" date="2014-07" db="EMBL/GenBank/DDBJ databases">
        <title>Draft Genome Sequences of Environmental Pseudomonas syringae strains.</title>
        <authorList>
            <person name="Baltrus D.A."/>
            <person name="Berge O."/>
            <person name="Morris C."/>
        </authorList>
    </citation>
    <scope>NUCLEOTIDE SEQUENCE [LARGE SCALE GENOMIC DNA]</scope>
    <source>
        <strain evidence="2 3">CEB003</strain>
    </source>
</reference>
<proteinExistence type="predicted"/>
<evidence type="ECO:0000313" key="3">
    <source>
        <dbReference type="Proteomes" id="UP000028643"/>
    </source>
</evidence>
<dbReference type="Proteomes" id="UP000028643">
    <property type="component" value="Unassembled WGS sequence"/>
</dbReference>
<organism evidence="2 3">
    <name type="scientific">Pseudomonas syringae</name>
    <dbReference type="NCBI Taxonomy" id="317"/>
    <lineage>
        <taxon>Bacteria</taxon>
        <taxon>Pseudomonadati</taxon>
        <taxon>Pseudomonadota</taxon>
        <taxon>Gammaproteobacteria</taxon>
        <taxon>Pseudomonadales</taxon>
        <taxon>Pseudomonadaceae</taxon>
        <taxon>Pseudomonas</taxon>
    </lineage>
</organism>
<dbReference type="PATRIC" id="fig|317.174.peg.605"/>
<dbReference type="RefSeq" id="WP_047572146.1">
    <property type="nucleotide sequence ID" value="NZ_JPQT01000041.1"/>
</dbReference>
<accession>A0A085VHU1</accession>
<comment type="caution">
    <text evidence="2">The sequence shown here is derived from an EMBL/GenBank/DDBJ whole genome shotgun (WGS) entry which is preliminary data.</text>
</comment>
<name>A0A085VHU1_PSESX</name>
<evidence type="ECO:0000256" key="1">
    <source>
        <dbReference type="SAM" id="MobiDB-lite"/>
    </source>
</evidence>
<dbReference type="AlphaFoldDB" id="A0A085VHU1"/>
<protein>
    <submittedName>
        <fullName evidence="2">Uncharacterized protein</fullName>
    </submittedName>
</protein>